<dbReference type="SUPFAM" id="SSF46785">
    <property type="entry name" value="Winged helix' DNA-binding domain"/>
    <property type="match status" value="1"/>
</dbReference>
<proteinExistence type="inferred from homology"/>
<feature type="domain" description="HTH lysR-type" evidence="5">
    <location>
        <begin position="1"/>
        <end position="60"/>
    </location>
</feature>
<dbReference type="PRINTS" id="PR00039">
    <property type="entry name" value="HTHLYSR"/>
</dbReference>
<evidence type="ECO:0000256" key="2">
    <source>
        <dbReference type="ARBA" id="ARBA00023015"/>
    </source>
</evidence>
<evidence type="ECO:0000256" key="4">
    <source>
        <dbReference type="ARBA" id="ARBA00023163"/>
    </source>
</evidence>
<accession>A0A7V7QNY0</accession>
<dbReference type="GO" id="GO:0000976">
    <property type="term" value="F:transcription cis-regulatory region binding"/>
    <property type="evidence" value="ECO:0007669"/>
    <property type="project" value="TreeGrafter"/>
</dbReference>
<dbReference type="InterPro" id="IPR036388">
    <property type="entry name" value="WH-like_DNA-bd_sf"/>
</dbReference>
<keyword evidence="7" id="KW-1185">Reference proteome</keyword>
<evidence type="ECO:0000313" key="6">
    <source>
        <dbReference type="EMBL" id="KAB1440658.1"/>
    </source>
</evidence>
<protein>
    <submittedName>
        <fullName evidence="6">LysR family transcriptional regulator</fullName>
    </submittedName>
</protein>
<dbReference type="Gene3D" id="1.10.10.10">
    <property type="entry name" value="Winged helix-like DNA-binding domain superfamily/Winged helix DNA-binding domain"/>
    <property type="match status" value="1"/>
</dbReference>
<dbReference type="GO" id="GO:0003700">
    <property type="term" value="F:DNA-binding transcription factor activity"/>
    <property type="evidence" value="ECO:0007669"/>
    <property type="project" value="InterPro"/>
</dbReference>
<keyword evidence="2" id="KW-0805">Transcription regulation</keyword>
<dbReference type="InterPro" id="IPR000847">
    <property type="entry name" value="LysR_HTH_N"/>
</dbReference>
<comment type="caution">
    <text evidence="6">The sequence shown here is derived from an EMBL/GenBank/DDBJ whole genome shotgun (WGS) entry which is preliminary data.</text>
</comment>
<sequence length="294" mass="33578">MDINLDYYKIFYFVGKFQSISKAAEQLSISQPAVSQSIKQLESAIEAPLFIRTSKGVRFTSEGEVLFSYVKRGYESIILGENKVKEMLNLQYGEIRIGASDMTLQFYLLPILEKFHELYPKIKVTVTNGPTPETLNFLQEGKIDFGVVSSPVTIKQGIKRNEVKEIEDIFVAGSKFSYLKNQILEYKQLEKLPIICLEGNTSTRTYVDSYLWSKNVVLNPEFELATSEIIVQFALRNLGVASVVRDFARKYLEREELIELKFSETIPKRNFCIVTDDNNPLSSAAQKFIDMIVI</sequence>
<dbReference type="SUPFAM" id="SSF53850">
    <property type="entry name" value="Periplasmic binding protein-like II"/>
    <property type="match status" value="1"/>
</dbReference>
<organism evidence="6 7">
    <name type="scientific">Candidatus Galacturonatibacter soehngenii</name>
    <dbReference type="NCBI Taxonomy" id="2307010"/>
    <lineage>
        <taxon>Bacteria</taxon>
        <taxon>Bacillati</taxon>
        <taxon>Bacillota</taxon>
        <taxon>Clostridia</taxon>
        <taxon>Lachnospirales</taxon>
        <taxon>Lachnospiraceae</taxon>
        <taxon>Candidatus Galacturonatibacter</taxon>
    </lineage>
</organism>
<evidence type="ECO:0000313" key="7">
    <source>
        <dbReference type="Proteomes" id="UP000461768"/>
    </source>
</evidence>
<evidence type="ECO:0000256" key="3">
    <source>
        <dbReference type="ARBA" id="ARBA00023125"/>
    </source>
</evidence>
<dbReference type="PANTHER" id="PTHR30126:SF64">
    <property type="entry name" value="HTH-TYPE TRANSCRIPTIONAL REGULATOR CITR"/>
    <property type="match status" value="1"/>
</dbReference>
<dbReference type="InterPro" id="IPR005119">
    <property type="entry name" value="LysR_subst-bd"/>
</dbReference>
<evidence type="ECO:0000256" key="1">
    <source>
        <dbReference type="ARBA" id="ARBA00009437"/>
    </source>
</evidence>
<comment type="similarity">
    <text evidence="1">Belongs to the LysR transcriptional regulatory family.</text>
</comment>
<reference evidence="6 7" key="2">
    <citation type="submission" date="2020-02" db="EMBL/GenBank/DDBJ databases">
        <title>Candidatus Galacturonibacter soehngenii shows hetero-acetogenic catabolism of galacturonic acid but lacks a canonical carbon monoxide dehydrogenase/acetyl-CoA synthase complex.</title>
        <authorList>
            <person name="Diender M."/>
            <person name="Stouten G.R."/>
            <person name="Petersen J.F."/>
            <person name="Nielsen P.H."/>
            <person name="Dueholm M.S."/>
            <person name="Pronk J.T."/>
            <person name="Van Loosdrecht M.C.M."/>
        </authorList>
    </citation>
    <scope>NUCLEOTIDE SEQUENCE [LARGE SCALE GENOMIC DNA]</scope>
    <source>
        <strain evidence="6">GalUA</strain>
    </source>
</reference>
<dbReference type="EMBL" id="WAGX01000003">
    <property type="protein sequence ID" value="KAB1440658.1"/>
    <property type="molecule type" value="Genomic_DNA"/>
</dbReference>
<dbReference type="Pfam" id="PF03466">
    <property type="entry name" value="LysR_substrate"/>
    <property type="match status" value="1"/>
</dbReference>
<dbReference type="OrthoDB" id="9778774at2"/>
<dbReference type="InterPro" id="IPR036390">
    <property type="entry name" value="WH_DNA-bd_sf"/>
</dbReference>
<reference evidence="6 7" key="1">
    <citation type="submission" date="2019-09" db="EMBL/GenBank/DDBJ databases">
        <authorList>
            <person name="Valk L.C."/>
        </authorList>
    </citation>
    <scope>NUCLEOTIDE SEQUENCE [LARGE SCALE GENOMIC DNA]</scope>
    <source>
        <strain evidence="6">GalUA</strain>
    </source>
</reference>
<dbReference type="CDD" id="cd05466">
    <property type="entry name" value="PBP2_LTTR_substrate"/>
    <property type="match status" value="1"/>
</dbReference>
<dbReference type="Gene3D" id="3.40.190.290">
    <property type="match status" value="1"/>
</dbReference>
<evidence type="ECO:0000259" key="5">
    <source>
        <dbReference type="PROSITE" id="PS50931"/>
    </source>
</evidence>
<dbReference type="AlphaFoldDB" id="A0A7V7QNY0"/>
<dbReference type="RefSeq" id="WP_151141372.1">
    <property type="nucleotide sequence ID" value="NZ_WAGX01000003.1"/>
</dbReference>
<dbReference type="Pfam" id="PF00126">
    <property type="entry name" value="HTH_1"/>
    <property type="match status" value="1"/>
</dbReference>
<dbReference type="PROSITE" id="PS50931">
    <property type="entry name" value="HTH_LYSR"/>
    <property type="match status" value="1"/>
</dbReference>
<dbReference type="Proteomes" id="UP000461768">
    <property type="component" value="Unassembled WGS sequence"/>
</dbReference>
<keyword evidence="4" id="KW-0804">Transcription</keyword>
<name>A0A7V7QNY0_9FIRM</name>
<keyword evidence="3" id="KW-0238">DNA-binding</keyword>
<gene>
    <name evidence="6" type="ORF">F7O84_02190</name>
</gene>
<dbReference type="PANTHER" id="PTHR30126">
    <property type="entry name" value="HTH-TYPE TRANSCRIPTIONAL REGULATOR"/>
    <property type="match status" value="1"/>
</dbReference>